<dbReference type="AlphaFoldDB" id="A0A0M2UQ96"/>
<gene>
    <name evidence="1" type="ORF">BROFUL_03052</name>
</gene>
<comment type="caution">
    <text evidence="1">The sequence shown here is derived from an EMBL/GenBank/DDBJ whole genome shotgun (WGS) entry which is preliminary data.</text>
</comment>
<evidence type="ECO:0000313" key="2">
    <source>
        <dbReference type="Proteomes" id="UP000034954"/>
    </source>
</evidence>
<evidence type="ECO:0000313" key="1">
    <source>
        <dbReference type="EMBL" id="KKO18263.1"/>
    </source>
</evidence>
<dbReference type="Proteomes" id="UP000034954">
    <property type="component" value="Unassembled WGS sequence"/>
</dbReference>
<proteinExistence type="predicted"/>
<accession>A0A0M2UQ96</accession>
<organism evidence="1 2">
    <name type="scientific">Candidatus Brocadia fulgida</name>
    <dbReference type="NCBI Taxonomy" id="380242"/>
    <lineage>
        <taxon>Bacteria</taxon>
        <taxon>Pseudomonadati</taxon>
        <taxon>Planctomycetota</taxon>
        <taxon>Candidatus Brocadiia</taxon>
        <taxon>Candidatus Brocadiales</taxon>
        <taxon>Candidatus Brocadiaceae</taxon>
        <taxon>Candidatus Brocadia</taxon>
    </lineage>
</organism>
<feature type="non-terminal residue" evidence="1">
    <location>
        <position position="1"/>
    </location>
</feature>
<reference evidence="1 2" key="1">
    <citation type="journal article" date="2013" name="BMC Microbiol.">
        <title>Identification of the type II cytochrome c maturation pathway in anammox bacteria by comparative genomics.</title>
        <authorList>
            <person name="Ferousi C."/>
            <person name="Speth D.R."/>
            <person name="Reimann J."/>
            <person name="Op den Camp H.J."/>
            <person name="Allen J.W."/>
            <person name="Keltjens J.T."/>
            <person name="Jetten M.S."/>
        </authorList>
    </citation>
    <scope>NUCLEOTIDE SEQUENCE [LARGE SCALE GENOMIC DNA]</scope>
    <source>
        <strain evidence="1">RU1</strain>
    </source>
</reference>
<protein>
    <submittedName>
        <fullName evidence="1">Uncharacterized protein</fullName>
    </submittedName>
</protein>
<sequence length="64" mass="7210">LPYPYPLQIVSLQEIGNAPYKEGVEKSLNVVSRESTLASEGANFPSDKREEILNSIMKKEVRFV</sequence>
<dbReference type="EMBL" id="LAQJ01000283">
    <property type="protein sequence ID" value="KKO18263.1"/>
    <property type="molecule type" value="Genomic_DNA"/>
</dbReference>
<keyword evidence="2" id="KW-1185">Reference proteome</keyword>
<name>A0A0M2UQ96_9BACT</name>